<evidence type="ECO:0000256" key="2">
    <source>
        <dbReference type="ARBA" id="ARBA00022679"/>
    </source>
</evidence>
<feature type="domain" description="Glycosyl transferase family 1" evidence="3">
    <location>
        <begin position="321"/>
        <end position="469"/>
    </location>
</feature>
<evidence type="ECO:0000313" key="4">
    <source>
        <dbReference type="EMBL" id="SNV62624.1"/>
    </source>
</evidence>
<proteinExistence type="predicted"/>
<keyword evidence="2 4" id="KW-0808">Transferase</keyword>
<reference evidence="4 5" key="1">
    <citation type="submission" date="2017-06" db="EMBL/GenBank/DDBJ databases">
        <authorList>
            <consortium name="Pathogen Informatics"/>
        </authorList>
    </citation>
    <scope>NUCLEOTIDE SEQUENCE [LARGE SCALE GENOMIC DNA]</scope>
    <source>
        <strain evidence="4 5">NCTC13839</strain>
    </source>
</reference>
<gene>
    <name evidence="4" type="primary">tagE_1</name>
    <name evidence="4" type="ORF">SAMEA4384403_00871</name>
</gene>
<dbReference type="InterPro" id="IPR001296">
    <property type="entry name" value="Glyco_trans_1"/>
</dbReference>
<dbReference type="Proteomes" id="UP000242084">
    <property type="component" value="Chromosome 1"/>
</dbReference>
<dbReference type="PANTHER" id="PTHR12526">
    <property type="entry name" value="GLYCOSYLTRANSFERASE"/>
    <property type="match status" value="1"/>
</dbReference>
<name>A0A239YWL4_9STAP</name>
<evidence type="ECO:0000313" key="5">
    <source>
        <dbReference type="Proteomes" id="UP000242084"/>
    </source>
</evidence>
<dbReference type="AlphaFoldDB" id="A0A239YWL4"/>
<dbReference type="GO" id="GO:0047265">
    <property type="term" value="F:poly(glycerol-phosphate) alpha-glucosyltransferase activity"/>
    <property type="evidence" value="ECO:0007669"/>
    <property type="project" value="UniProtKB-EC"/>
</dbReference>
<dbReference type="RefSeq" id="WP_095087163.1">
    <property type="nucleotide sequence ID" value="NZ_BMDM01000002.1"/>
</dbReference>
<dbReference type="PANTHER" id="PTHR12526:SF629">
    <property type="entry name" value="TEICHURONIC ACID BIOSYNTHESIS GLYCOSYLTRANSFERASE TUAH-RELATED"/>
    <property type="match status" value="1"/>
</dbReference>
<dbReference type="Pfam" id="PF00534">
    <property type="entry name" value="Glycos_transf_1"/>
    <property type="match status" value="1"/>
</dbReference>
<evidence type="ECO:0000259" key="3">
    <source>
        <dbReference type="Pfam" id="PF00534"/>
    </source>
</evidence>
<dbReference type="KEGG" id="sste:SAMEA4384403_0871"/>
<sequence length="497" mass="58417">MICTITTTLPEIHGGRTKSLLNRIKFLEESLGEENAIFTTNYNPNYLSVYDSFEKRHIISENLKIYNMYEWLSNHNLFEKTRKKRHYLKRKEELKVPFKNYETKNSENVTRYYIDGQYVLFRRFYKNTKVLQFEDFMSPISKQKLERREYTLKGTLHKITNYSPFSRNKIYEEYYDISGNMYLKKFFSEEIKNKLKLIALYHNKKPFKFFKYERDLCTYYYNNVFKNGDIVFCDARGLDSALINCSMNVKKVMVYHSTHYDGDVTRGSYKKSLQNPDSIDKYLVLTDYQKNDILNDFEIDAHKIKVIPHFVDELLDKTVDQESKDDQFCYMGRISKEKRIDHIIEAFAKYIKNGHKTKLLIYGSDNGDELGRLKPVVNDLNVSDYVIFKGYTSNPLQVFNDSKASFLTSQFEGFGLTVMESINNGCPVVSYDIRYGPNELIQNYQNGILVEEGNINELADAMEYLSNHALDDVQLSKKFSSSTAKESFGNLINYLKS</sequence>
<evidence type="ECO:0000256" key="1">
    <source>
        <dbReference type="ARBA" id="ARBA00022676"/>
    </source>
</evidence>
<protein>
    <submittedName>
        <fullName evidence="4">Poly(Glycerol-phosphate) alpha-glucosyltransferase</fullName>
        <ecNumber evidence="4">2.4.1.52</ecNumber>
    </submittedName>
</protein>
<dbReference type="Gene3D" id="3.40.50.2000">
    <property type="entry name" value="Glycogen Phosphorylase B"/>
    <property type="match status" value="3"/>
</dbReference>
<keyword evidence="1 4" id="KW-0328">Glycosyltransferase</keyword>
<dbReference type="EC" id="2.4.1.52" evidence="4"/>
<accession>A0A239YWL4</accession>
<dbReference type="SUPFAM" id="SSF53756">
    <property type="entry name" value="UDP-Glycosyltransferase/glycogen phosphorylase"/>
    <property type="match status" value="1"/>
</dbReference>
<keyword evidence="5" id="KW-1185">Reference proteome</keyword>
<dbReference type="EMBL" id="LT906462">
    <property type="protein sequence ID" value="SNV62624.1"/>
    <property type="molecule type" value="Genomic_DNA"/>
</dbReference>
<organism evidence="4 5">
    <name type="scientific">Mammaliicoccus stepanovicii</name>
    <dbReference type="NCBI Taxonomy" id="643214"/>
    <lineage>
        <taxon>Bacteria</taxon>
        <taxon>Bacillati</taxon>
        <taxon>Bacillota</taxon>
        <taxon>Bacilli</taxon>
        <taxon>Bacillales</taxon>
        <taxon>Staphylococcaceae</taxon>
        <taxon>Mammaliicoccus</taxon>
    </lineage>
</organism>